<evidence type="ECO:0000313" key="2">
    <source>
        <dbReference type="EMBL" id="WOO84372.1"/>
    </source>
</evidence>
<sequence>MVGNVAYTTSLNSSAATFHVSFGELAWVRGLSWGLHSCDIAVQTTRAQVVVTELLILTGIPDAVLRNGPGGARTKVHAVQPNKMLTADWSSHQANGSPWEVNQPFQGGHGESTSPFKPEEQGSFPAAPDYYYVLRTNTSGSSVTYKVPPRTSFIELWGTAGWGFANYTVTFTPTPPFSPPNGPYVPFSPYYSPNQVLSFTVLDPSITYSLRVDTVSDGTMEVYAVQYFTDNGTTVSTHSGGTSTGISVGALAGGIVGGLLGGAAICAVIGLVVFNQYKRRNKPVSAGRFIVDHPEVDPFPQAEPAPGTLTFRRDHEELVPLMPHPDMTQRESVMTSVTGERDSGANIIIQYVQPPAPPVQQQHYAGPVEHVPPAGIPIPQQVIYSLPVNSLIVRFSPPATGLTGSAWNLTYSETPTSGNFTPGAIGVGQPRYAATTSAVGGSSYTTVAVEFVGTGIALVGTGSPADHTTWQCDALNSSNTDRVGTYWLSELAYARNLDWGLHSCVFNIFSTAQTTVQEVLLLTGMQGGLLVNGHAGGYSVLRAESRVPYTTFLQVDVPPGASFVELYGSIGAGFADYTITITPAPPFNPPATTRYSANSPYYAPWQILGFAVLDPGVSYTLRLESSTNGWLEIYNIAYLTAQ</sequence>
<dbReference type="EMBL" id="CP086719">
    <property type="protein sequence ID" value="WOO84372.1"/>
    <property type="molecule type" value="Genomic_DNA"/>
</dbReference>
<evidence type="ECO:0000256" key="1">
    <source>
        <dbReference type="SAM" id="Phobius"/>
    </source>
</evidence>
<dbReference type="AlphaFoldDB" id="A0AAF1BKV3"/>
<protein>
    <submittedName>
        <fullName evidence="2">Uncharacterized protein</fullName>
    </submittedName>
</protein>
<name>A0AAF1BKV3_9TREE</name>
<keyword evidence="1" id="KW-0472">Membrane</keyword>
<dbReference type="Proteomes" id="UP000827549">
    <property type="component" value="Chromosome 6"/>
</dbReference>
<keyword evidence="1" id="KW-1133">Transmembrane helix</keyword>
<feature type="transmembrane region" description="Helical" evidence="1">
    <location>
        <begin position="248"/>
        <end position="274"/>
    </location>
</feature>
<reference evidence="2" key="1">
    <citation type="submission" date="2023-10" db="EMBL/GenBank/DDBJ databases">
        <authorList>
            <person name="Noh H."/>
        </authorList>
    </citation>
    <scope>NUCLEOTIDE SEQUENCE</scope>
    <source>
        <strain evidence="2">DUCC4014</strain>
    </source>
</reference>
<dbReference type="GeneID" id="87811066"/>
<gene>
    <name evidence="2" type="primary">fnx1_0</name>
    <name evidence="2" type="ORF">LOC62_06G007896</name>
</gene>
<keyword evidence="1" id="KW-0812">Transmembrane</keyword>
<dbReference type="RefSeq" id="XP_062630398.1">
    <property type="nucleotide sequence ID" value="XM_062774414.1"/>
</dbReference>
<proteinExistence type="predicted"/>
<accession>A0AAF1BKV3</accession>
<keyword evidence="3" id="KW-1185">Reference proteome</keyword>
<organism evidence="2 3">
    <name type="scientific">Vanrija pseudolonga</name>
    <dbReference type="NCBI Taxonomy" id="143232"/>
    <lineage>
        <taxon>Eukaryota</taxon>
        <taxon>Fungi</taxon>
        <taxon>Dikarya</taxon>
        <taxon>Basidiomycota</taxon>
        <taxon>Agaricomycotina</taxon>
        <taxon>Tremellomycetes</taxon>
        <taxon>Trichosporonales</taxon>
        <taxon>Trichosporonaceae</taxon>
        <taxon>Vanrija</taxon>
    </lineage>
</organism>
<evidence type="ECO:0000313" key="3">
    <source>
        <dbReference type="Proteomes" id="UP000827549"/>
    </source>
</evidence>